<keyword evidence="3" id="KW-0328">Glycosyltransferase</keyword>
<dbReference type="Pfam" id="PF13231">
    <property type="entry name" value="PMT_2"/>
    <property type="match status" value="1"/>
</dbReference>
<evidence type="ECO:0000256" key="3">
    <source>
        <dbReference type="ARBA" id="ARBA00022676"/>
    </source>
</evidence>
<dbReference type="GO" id="GO:0016763">
    <property type="term" value="F:pentosyltransferase activity"/>
    <property type="evidence" value="ECO:0007669"/>
    <property type="project" value="TreeGrafter"/>
</dbReference>
<comment type="caution">
    <text evidence="10">The sequence shown here is derived from an EMBL/GenBank/DDBJ whole genome shotgun (WGS) entry which is preliminary data.</text>
</comment>
<keyword evidence="2" id="KW-1003">Cell membrane</keyword>
<feature type="transmembrane region" description="Helical" evidence="8">
    <location>
        <begin position="317"/>
        <end position="335"/>
    </location>
</feature>
<name>A0A0E9MZE2_9BACT</name>
<evidence type="ECO:0000256" key="1">
    <source>
        <dbReference type="ARBA" id="ARBA00004651"/>
    </source>
</evidence>
<feature type="transmembrane region" description="Helical" evidence="8">
    <location>
        <begin position="110"/>
        <end position="126"/>
    </location>
</feature>
<dbReference type="GO" id="GO:0009103">
    <property type="term" value="P:lipopolysaccharide biosynthetic process"/>
    <property type="evidence" value="ECO:0007669"/>
    <property type="project" value="UniProtKB-ARBA"/>
</dbReference>
<comment type="subcellular location">
    <subcellularLocation>
        <location evidence="1">Cell membrane</location>
        <topology evidence="1">Multi-pass membrane protein</topology>
    </subcellularLocation>
</comment>
<evidence type="ECO:0000256" key="2">
    <source>
        <dbReference type="ARBA" id="ARBA00022475"/>
    </source>
</evidence>
<gene>
    <name evidence="10" type="ORF">FPE01S_01_17795</name>
</gene>
<feature type="transmembrane region" description="Helical" evidence="8">
    <location>
        <begin position="7"/>
        <end position="28"/>
    </location>
</feature>
<feature type="domain" description="Glycosyltransferase RgtA/B/C/D-like" evidence="9">
    <location>
        <begin position="60"/>
        <end position="189"/>
    </location>
</feature>
<evidence type="ECO:0000259" key="9">
    <source>
        <dbReference type="Pfam" id="PF13231"/>
    </source>
</evidence>
<dbReference type="GO" id="GO:0005886">
    <property type="term" value="C:plasma membrane"/>
    <property type="evidence" value="ECO:0007669"/>
    <property type="project" value="UniProtKB-SubCell"/>
</dbReference>
<feature type="transmembrane region" description="Helical" evidence="8">
    <location>
        <begin position="410"/>
        <end position="431"/>
    </location>
</feature>
<accession>A0A0E9MZE2</accession>
<evidence type="ECO:0000256" key="6">
    <source>
        <dbReference type="ARBA" id="ARBA00022989"/>
    </source>
</evidence>
<keyword evidence="4 10" id="KW-0808">Transferase</keyword>
<dbReference type="InterPro" id="IPR050297">
    <property type="entry name" value="LipidA_mod_glycosyltrf_83"/>
</dbReference>
<keyword evidence="5 8" id="KW-0812">Transmembrane</keyword>
<evidence type="ECO:0000256" key="8">
    <source>
        <dbReference type="SAM" id="Phobius"/>
    </source>
</evidence>
<evidence type="ECO:0000313" key="11">
    <source>
        <dbReference type="Proteomes" id="UP000033121"/>
    </source>
</evidence>
<dbReference type="PANTHER" id="PTHR33908">
    <property type="entry name" value="MANNOSYLTRANSFERASE YKCB-RELATED"/>
    <property type="match status" value="1"/>
</dbReference>
<proteinExistence type="predicted"/>
<evidence type="ECO:0000313" key="10">
    <source>
        <dbReference type="EMBL" id="GAO42761.1"/>
    </source>
</evidence>
<evidence type="ECO:0000256" key="7">
    <source>
        <dbReference type="ARBA" id="ARBA00023136"/>
    </source>
</evidence>
<dbReference type="Proteomes" id="UP000033121">
    <property type="component" value="Unassembled WGS sequence"/>
</dbReference>
<feature type="transmembrane region" description="Helical" evidence="8">
    <location>
        <begin position="66"/>
        <end position="98"/>
    </location>
</feature>
<sequence>MDRPFTIFRFCLFLGVLVNVCAIGSTIMEPDGALYASIAKTMVLRNDWVNLYAEGADWLDKPHFPFWAAAASFTVFGINSFAYKLPALIFWAIGGWYVWRYGNRFHNSTIAKLALLIYLSALHLLISNNDVRAEPYLTGMLIGCVYHFRRAMKDAWWQVVVGAFWLALAIMTKGIFIAVLAGLGFFVFWFMGSDQPNASRLRGAAAGRGWWGIIQQIRRRRWWAVPVLTAIFIFPEIWCLWKQFDAHPEKIIFGRSDVSGIRFFFWDSQFGRFMNNGPIKGKGDPFFFAHTLLWAFLPWSIWLYVAIGQWFGRRRRLDTLCMGVGLAGFVLFSASKFQLPHYMNIVFPFFALLVAQWLAEAMQPGAAGSIGNWGSNRLWAILRRLQVVVIVVMLLAAAVLWSLMHADGNWWVIGWILLGAWLVWLCFYGYLDNSLTDLALPRNLGRLVLGTYMAAITLYGFLNMYFYPVLLRYQSGTQAAAWLNQNLPDETIHILDPVSYSLDFYHKAPVEYDDFDSLIVKARLNPMLVYSSPETFDSLQDRRCRVQVVQRFAHFHVSRLQIGFLLPSKRPKYLQERMVAWVTAPSLLQGPVAGSPCSPAGYPLFPPFKFGIDDFPLADLGMFMGSPLPLVKTGNDVRMRRGHIAGLRGISTQVE</sequence>
<dbReference type="GO" id="GO:0010041">
    <property type="term" value="P:response to iron(III) ion"/>
    <property type="evidence" value="ECO:0007669"/>
    <property type="project" value="TreeGrafter"/>
</dbReference>
<keyword evidence="11" id="KW-1185">Reference proteome</keyword>
<keyword evidence="6 8" id="KW-1133">Transmembrane helix</keyword>
<dbReference type="InterPro" id="IPR038731">
    <property type="entry name" value="RgtA/B/C-like"/>
</dbReference>
<feature type="transmembrane region" description="Helical" evidence="8">
    <location>
        <begin position="163"/>
        <end position="192"/>
    </location>
</feature>
<dbReference type="AlphaFoldDB" id="A0A0E9MZE2"/>
<dbReference type="PANTHER" id="PTHR33908:SF3">
    <property type="entry name" value="UNDECAPRENYL PHOSPHATE-ALPHA-4-AMINO-4-DEOXY-L-ARABINOSE ARABINOSYL TRANSFERASE"/>
    <property type="match status" value="1"/>
</dbReference>
<reference evidence="10 11" key="1">
    <citation type="submission" date="2015-04" db="EMBL/GenBank/DDBJ databases">
        <title>Whole genome shotgun sequence of Flavihumibacter petaseus NBRC 106054.</title>
        <authorList>
            <person name="Miyazawa S."/>
            <person name="Hosoyama A."/>
            <person name="Hashimoto M."/>
            <person name="Noguchi M."/>
            <person name="Tsuchikane K."/>
            <person name="Ohji S."/>
            <person name="Yamazoe A."/>
            <person name="Ichikawa N."/>
            <person name="Kimura A."/>
            <person name="Fujita N."/>
        </authorList>
    </citation>
    <scope>NUCLEOTIDE SEQUENCE [LARGE SCALE GENOMIC DNA]</scope>
    <source>
        <strain evidence="10 11">NBRC 106054</strain>
    </source>
</reference>
<organism evidence="10 11">
    <name type="scientific">Flavihumibacter petaseus NBRC 106054</name>
    <dbReference type="NCBI Taxonomy" id="1220578"/>
    <lineage>
        <taxon>Bacteria</taxon>
        <taxon>Pseudomonadati</taxon>
        <taxon>Bacteroidota</taxon>
        <taxon>Chitinophagia</taxon>
        <taxon>Chitinophagales</taxon>
        <taxon>Chitinophagaceae</taxon>
        <taxon>Flavihumibacter</taxon>
    </lineage>
</organism>
<keyword evidence="7 8" id="KW-0472">Membrane</keyword>
<feature type="transmembrane region" description="Helical" evidence="8">
    <location>
        <begin position="286"/>
        <end position="305"/>
    </location>
</feature>
<dbReference type="STRING" id="1220578.FPE01S_01_17795"/>
<evidence type="ECO:0000256" key="5">
    <source>
        <dbReference type="ARBA" id="ARBA00022692"/>
    </source>
</evidence>
<feature type="transmembrane region" description="Helical" evidence="8">
    <location>
        <begin position="222"/>
        <end position="241"/>
    </location>
</feature>
<protein>
    <submittedName>
        <fullName evidence="10">Putative glycosyltransferase</fullName>
    </submittedName>
</protein>
<feature type="transmembrane region" description="Helical" evidence="8">
    <location>
        <begin position="443"/>
        <end position="467"/>
    </location>
</feature>
<feature type="transmembrane region" description="Helical" evidence="8">
    <location>
        <begin position="385"/>
        <end position="404"/>
    </location>
</feature>
<evidence type="ECO:0000256" key="4">
    <source>
        <dbReference type="ARBA" id="ARBA00022679"/>
    </source>
</evidence>
<dbReference type="EMBL" id="BBWV01000001">
    <property type="protein sequence ID" value="GAO42761.1"/>
    <property type="molecule type" value="Genomic_DNA"/>
</dbReference>